<evidence type="ECO:0000313" key="2">
    <source>
        <dbReference type="Proteomes" id="UP000001471"/>
    </source>
</evidence>
<proteinExistence type="predicted"/>
<evidence type="ECO:0000313" key="1">
    <source>
        <dbReference type="EMBL" id="EDU45593.1"/>
    </source>
</evidence>
<gene>
    <name evidence="1" type="ORF">PTRG_03070</name>
</gene>
<dbReference type="InParanoid" id="B2W080"/>
<dbReference type="EMBL" id="DS231616">
    <property type="protein sequence ID" value="EDU45593.1"/>
    <property type="molecule type" value="Genomic_DNA"/>
</dbReference>
<dbReference type="AlphaFoldDB" id="B2W080"/>
<sequence>MVVPTRTNRVLHAIGEDKQAVARERNSSTTSAVASGQGSIFISADHTSTTRCGWYECNGLSLESHD</sequence>
<name>B2W080_PYRTR</name>
<organism evidence="1 2">
    <name type="scientific">Pyrenophora tritici-repentis (strain Pt-1C-BFP)</name>
    <name type="common">Wheat tan spot fungus</name>
    <name type="synonym">Drechslera tritici-repentis</name>
    <dbReference type="NCBI Taxonomy" id="426418"/>
    <lineage>
        <taxon>Eukaryota</taxon>
        <taxon>Fungi</taxon>
        <taxon>Dikarya</taxon>
        <taxon>Ascomycota</taxon>
        <taxon>Pezizomycotina</taxon>
        <taxon>Dothideomycetes</taxon>
        <taxon>Pleosporomycetidae</taxon>
        <taxon>Pleosporales</taxon>
        <taxon>Pleosporineae</taxon>
        <taxon>Pleosporaceae</taxon>
        <taxon>Pyrenophora</taxon>
    </lineage>
</organism>
<protein>
    <submittedName>
        <fullName evidence="1">Uncharacterized protein</fullName>
    </submittedName>
</protein>
<accession>B2W080</accession>
<dbReference type="HOGENOM" id="CLU_2832418_0_0_1"/>
<dbReference type="Proteomes" id="UP000001471">
    <property type="component" value="Unassembled WGS sequence"/>
</dbReference>
<reference evidence="2" key="1">
    <citation type="journal article" date="2013" name="G3 (Bethesda)">
        <title>Comparative genomics of a plant-pathogenic fungus, Pyrenophora tritici-repentis, reveals transduplication and the impact of repeat elements on pathogenicity and population divergence.</title>
        <authorList>
            <person name="Manning V.A."/>
            <person name="Pandelova I."/>
            <person name="Dhillon B."/>
            <person name="Wilhelm L.J."/>
            <person name="Goodwin S.B."/>
            <person name="Berlin A.M."/>
            <person name="Figueroa M."/>
            <person name="Freitag M."/>
            <person name="Hane J.K."/>
            <person name="Henrissat B."/>
            <person name="Holman W.H."/>
            <person name="Kodira C.D."/>
            <person name="Martin J."/>
            <person name="Oliver R.P."/>
            <person name="Robbertse B."/>
            <person name="Schackwitz W."/>
            <person name="Schwartz D.C."/>
            <person name="Spatafora J.W."/>
            <person name="Turgeon B.G."/>
            <person name="Yandava C."/>
            <person name="Young S."/>
            <person name="Zhou S."/>
            <person name="Zeng Q."/>
            <person name="Grigoriev I.V."/>
            <person name="Ma L.-J."/>
            <person name="Ciuffetti L.M."/>
        </authorList>
    </citation>
    <scope>NUCLEOTIDE SEQUENCE [LARGE SCALE GENOMIC DNA]</scope>
    <source>
        <strain evidence="2">Pt-1C-BFP</strain>
    </source>
</reference>